<reference evidence="1 2" key="1">
    <citation type="journal article" date="2018" name="Syst. Appl. Microbiol.">
        <title>Photobacterium carnosum sp. nov., isolated from spoiled modified atmosphere packaged poultry meat.</title>
        <authorList>
            <person name="Hilgarth M."/>
            <person name="Fuertes S."/>
            <person name="Ehrmann M."/>
            <person name="Vogel R.F."/>
        </authorList>
    </citation>
    <scope>NUCLEOTIDE SEQUENCE [LARGE SCALE GENOMIC DNA]</scope>
    <source>
        <strain evidence="1 2">TMW 2.2021</strain>
    </source>
</reference>
<dbReference type="PROSITE" id="PS51257">
    <property type="entry name" value="PROKAR_LIPOPROTEIN"/>
    <property type="match status" value="1"/>
</dbReference>
<gene>
    <name evidence="1" type="ORF">CIK00_04415</name>
</gene>
<proteinExistence type="predicted"/>
<dbReference type="AlphaFoldDB" id="A0A2N4UVM4"/>
<protein>
    <recommendedName>
        <fullName evidence="3">Lipoprotein</fullName>
    </recommendedName>
</protein>
<organism evidence="1 2">
    <name type="scientific">Photobacterium carnosum</name>
    <dbReference type="NCBI Taxonomy" id="2023717"/>
    <lineage>
        <taxon>Bacteria</taxon>
        <taxon>Pseudomonadati</taxon>
        <taxon>Pseudomonadota</taxon>
        <taxon>Gammaproteobacteria</taxon>
        <taxon>Vibrionales</taxon>
        <taxon>Vibrionaceae</taxon>
        <taxon>Photobacterium</taxon>
    </lineage>
</organism>
<comment type="caution">
    <text evidence="1">The sequence shown here is derived from an EMBL/GenBank/DDBJ whole genome shotgun (WGS) entry which is preliminary data.</text>
</comment>
<dbReference type="Proteomes" id="UP000234420">
    <property type="component" value="Unassembled WGS sequence"/>
</dbReference>
<accession>A0A2N4UVM4</accession>
<evidence type="ECO:0000313" key="1">
    <source>
        <dbReference type="EMBL" id="PLC59043.1"/>
    </source>
</evidence>
<keyword evidence="2" id="KW-1185">Reference proteome</keyword>
<evidence type="ECO:0000313" key="2">
    <source>
        <dbReference type="Proteomes" id="UP000234420"/>
    </source>
</evidence>
<evidence type="ECO:0008006" key="3">
    <source>
        <dbReference type="Google" id="ProtNLM"/>
    </source>
</evidence>
<dbReference type="EMBL" id="NPIB01000003">
    <property type="protein sequence ID" value="PLC59043.1"/>
    <property type="molecule type" value="Genomic_DNA"/>
</dbReference>
<sequence length="476" mass="56384">MNILRNFMFLLLCFITGCDKESYIDYSSFNIKPEIIPYQKQQGFIITNNYSPFKIPSEFNNLEYAAKKLVSSNWLSNPHYLEDINHLIYLFNQTHIKNSDVFIQALNNSALIYKKNMIEVNIIKRKLQADITQKLNHYQQQLTLINTQLEIMQINEKKQIKHISNIKNTIKEKQQYYTKLRRSLKRDLQAILLDNDLTFDLISDIKFKYRIDKTLHCSKYLDIYQKIKSTSPYACIYYNKEELINKIPKEKQHKIAVIIDTYIPKLWKTMVQLNGYFEYDYNKQVFDDYLQKDLMVANNNLAIIRTFKTEQQVQYSIEKLINKSKQLNIAMAANINKNLLDKDNMIDISSTAFYDQLLPLLSNNIKDPTLNFSLLYNNKSLIKKFTQEYAIKILNEYPKKLTFSVADNGKFTLPKIRENRYKIVIDVKESYSVIYNNDNILTLPTDLRRNTPNTIAMGYNLNQVISQKLFKQWYNS</sequence>
<name>A0A2N4UVM4_9GAMM</name>